<comment type="caution">
    <text evidence="1">The sequence shown here is derived from an EMBL/GenBank/DDBJ whole genome shotgun (WGS) entry which is preliminary data.</text>
</comment>
<sequence length="59" mass="7166">MLSRQQILREVEELMGRYCKECFLHKHHKDEKGRRYAHRFCITNCTVGEKIKEMGKRLT</sequence>
<dbReference type="Pfam" id="PF10782">
    <property type="entry name" value="zf-C2HCIx2C"/>
    <property type="match status" value="1"/>
</dbReference>
<name>A0ABV6KXP6_9BACI</name>
<evidence type="ECO:0000313" key="1">
    <source>
        <dbReference type="EMBL" id="MFC0478019.1"/>
    </source>
</evidence>
<protein>
    <submittedName>
        <fullName evidence="1">Zinc-finger domain-containing protein</fullName>
    </submittedName>
</protein>
<organism evidence="1 2">
    <name type="scientific">Robertmurraya beringensis</name>
    <dbReference type="NCBI Taxonomy" id="641660"/>
    <lineage>
        <taxon>Bacteria</taxon>
        <taxon>Bacillati</taxon>
        <taxon>Bacillota</taxon>
        <taxon>Bacilli</taxon>
        <taxon>Bacillales</taxon>
        <taxon>Bacillaceae</taxon>
        <taxon>Robertmurraya</taxon>
    </lineage>
</organism>
<keyword evidence="1" id="KW-0863">Zinc-finger</keyword>
<evidence type="ECO:0000313" key="2">
    <source>
        <dbReference type="Proteomes" id="UP001589738"/>
    </source>
</evidence>
<dbReference type="EMBL" id="JBHLUU010000126">
    <property type="protein sequence ID" value="MFC0478019.1"/>
    <property type="molecule type" value="Genomic_DNA"/>
</dbReference>
<keyword evidence="1" id="KW-0479">Metal-binding</keyword>
<gene>
    <name evidence="1" type="ORF">ACFFHF_22780</name>
</gene>
<dbReference type="InterPro" id="IPR019718">
    <property type="entry name" value="DUF2602"/>
</dbReference>
<dbReference type="Proteomes" id="UP001589738">
    <property type="component" value="Unassembled WGS sequence"/>
</dbReference>
<dbReference type="GO" id="GO:0008270">
    <property type="term" value="F:zinc ion binding"/>
    <property type="evidence" value="ECO:0007669"/>
    <property type="project" value="UniProtKB-KW"/>
</dbReference>
<accession>A0ABV6KXP6</accession>
<keyword evidence="2" id="KW-1185">Reference proteome</keyword>
<proteinExistence type="predicted"/>
<dbReference type="RefSeq" id="WP_377059135.1">
    <property type="nucleotide sequence ID" value="NZ_JBHLUU010000126.1"/>
</dbReference>
<reference evidence="1 2" key="1">
    <citation type="submission" date="2024-09" db="EMBL/GenBank/DDBJ databases">
        <authorList>
            <person name="Sun Q."/>
            <person name="Mori K."/>
        </authorList>
    </citation>
    <scope>NUCLEOTIDE SEQUENCE [LARGE SCALE GENOMIC DNA]</scope>
    <source>
        <strain evidence="1 2">CGMCC 1.9126</strain>
    </source>
</reference>
<keyword evidence="1" id="KW-0862">Zinc</keyword>